<dbReference type="GO" id="GO:0043590">
    <property type="term" value="C:bacterial nucleoid"/>
    <property type="evidence" value="ECO:0007669"/>
    <property type="project" value="TreeGrafter"/>
</dbReference>
<dbReference type="Pfam" id="PF02463">
    <property type="entry name" value="SMC_N"/>
    <property type="match status" value="1"/>
</dbReference>
<protein>
    <recommendedName>
        <fullName evidence="3 9">DNA repair protein RecN</fullName>
    </recommendedName>
    <alternativeName>
        <fullName evidence="8 9">Recombination protein N</fullName>
    </alternativeName>
</protein>
<evidence type="ECO:0000313" key="12">
    <source>
        <dbReference type="EMBL" id="RLQ23627.1"/>
    </source>
</evidence>
<evidence type="ECO:0000259" key="11">
    <source>
        <dbReference type="Pfam" id="PF02463"/>
    </source>
</evidence>
<comment type="function">
    <text evidence="1 9">May be involved in recombinational repair of damaged DNA.</text>
</comment>
<evidence type="ECO:0000256" key="2">
    <source>
        <dbReference type="ARBA" id="ARBA00009441"/>
    </source>
</evidence>
<dbReference type="RefSeq" id="WP_117951968.1">
    <property type="nucleotide sequence ID" value="NZ_QRAN01000001.1"/>
</dbReference>
<feature type="domain" description="RecF/RecN/SMC N-terminal" evidence="11">
    <location>
        <begin position="2"/>
        <end position="507"/>
    </location>
</feature>
<dbReference type="GO" id="GO:0006310">
    <property type="term" value="P:DNA recombination"/>
    <property type="evidence" value="ECO:0007669"/>
    <property type="project" value="InterPro"/>
</dbReference>
<dbReference type="NCBIfam" id="TIGR00634">
    <property type="entry name" value="recN"/>
    <property type="match status" value="1"/>
</dbReference>
<dbReference type="PANTHER" id="PTHR11059">
    <property type="entry name" value="DNA REPAIR PROTEIN RECN"/>
    <property type="match status" value="1"/>
</dbReference>
<accession>A0A3L7E179</accession>
<name>A0A3L7E179_9GAMM</name>
<dbReference type="InterPro" id="IPR027417">
    <property type="entry name" value="P-loop_NTPase"/>
</dbReference>
<dbReference type="NCBIfam" id="NF008121">
    <property type="entry name" value="PRK10869.1"/>
    <property type="match status" value="1"/>
</dbReference>
<reference evidence="12 13" key="1">
    <citation type="submission" date="2018-07" db="EMBL/GenBank/DDBJ databases">
        <title>Halioglobus sp. genome submission.</title>
        <authorList>
            <person name="Ye M.-Q."/>
            <person name="Du Z.-J."/>
        </authorList>
    </citation>
    <scope>NUCLEOTIDE SEQUENCE [LARGE SCALE GENOMIC DNA]</scope>
    <source>
        <strain evidence="12 13">U0301</strain>
    </source>
</reference>
<dbReference type="CDD" id="cd03241">
    <property type="entry name" value="ABC_RecN"/>
    <property type="match status" value="2"/>
</dbReference>
<evidence type="ECO:0000256" key="4">
    <source>
        <dbReference type="ARBA" id="ARBA00022741"/>
    </source>
</evidence>
<keyword evidence="5 9" id="KW-0227">DNA damage</keyword>
<evidence type="ECO:0000256" key="5">
    <source>
        <dbReference type="ARBA" id="ARBA00022763"/>
    </source>
</evidence>
<keyword evidence="10" id="KW-0175">Coiled coil</keyword>
<dbReference type="FunFam" id="3.40.50.300:FF:000319">
    <property type="entry name" value="DNA repair protein RecN"/>
    <property type="match status" value="1"/>
</dbReference>
<dbReference type="GO" id="GO:0006281">
    <property type="term" value="P:DNA repair"/>
    <property type="evidence" value="ECO:0007669"/>
    <property type="project" value="UniProtKB-KW"/>
</dbReference>
<dbReference type="InterPro" id="IPR004604">
    <property type="entry name" value="DNA_recomb/repair_RecN"/>
</dbReference>
<feature type="coiled-coil region" evidence="10">
    <location>
        <begin position="193"/>
        <end position="278"/>
    </location>
</feature>
<dbReference type="FunFam" id="3.40.50.300:FF:000356">
    <property type="entry name" value="DNA repair protein RecN"/>
    <property type="match status" value="1"/>
</dbReference>
<evidence type="ECO:0000256" key="6">
    <source>
        <dbReference type="ARBA" id="ARBA00022840"/>
    </source>
</evidence>
<gene>
    <name evidence="12" type="primary">recN</name>
    <name evidence="12" type="ORF">DWB85_00265</name>
</gene>
<dbReference type="GO" id="GO:0009432">
    <property type="term" value="P:SOS response"/>
    <property type="evidence" value="ECO:0007669"/>
    <property type="project" value="UniProtKB-ARBA"/>
</dbReference>
<dbReference type="SUPFAM" id="SSF52540">
    <property type="entry name" value="P-loop containing nucleoside triphosphate hydrolases"/>
    <property type="match status" value="2"/>
</dbReference>
<keyword evidence="6" id="KW-0067">ATP-binding</keyword>
<organism evidence="12 13">
    <name type="scientific">Seongchinamella sediminis</name>
    <dbReference type="NCBI Taxonomy" id="2283635"/>
    <lineage>
        <taxon>Bacteria</taxon>
        <taxon>Pseudomonadati</taxon>
        <taxon>Pseudomonadota</taxon>
        <taxon>Gammaproteobacteria</taxon>
        <taxon>Cellvibrionales</taxon>
        <taxon>Halieaceae</taxon>
        <taxon>Seongchinamella</taxon>
    </lineage>
</organism>
<dbReference type="EMBL" id="QRAN01000001">
    <property type="protein sequence ID" value="RLQ23627.1"/>
    <property type="molecule type" value="Genomic_DNA"/>
</dbReference>
<keyword evidence="4" id="KW-0547">Nucleotide-binding</keyword>
<proteinExistence type="inferred from homology"/>
<evidence type="ECO:0000256" key="3">
    <source>
        <dbReference type="ARBA" id="ARBA00021315"/>
    </source>
</evidence>
<evidence type="ECO:0000313" key="13">
    <source>
        <dbReference type="Proteomes" id="UP000265509"/>
    </source>
</evidence>
<evidence type="ECO:0000256" key="7">
    <source>
        <dbReference type="ARBA" id="ARBA00023204"/>
    </source>
</evidence>
<dbReference type="GO" id="GO:0005524">
    <property type="term" value="F:ATP binding"/>
    <property type="evidence" value="ECO:0007669"/>
    <property type="project" value="UniProtKB-KW"/>
</dbReference>
<dbReference type="InterPro" id="IPR003395">
    <property type="entry name" value="RecF/RecN/SMC_N"/>
</dbReference>
<evidence type="ECO:0000256" key="1">
    <source>
        <dbReference type="ARBA" id="ARBA00003618"/>
    </source>
</evidence>
<dbReference type="AlphaFoldDB" id="A0A3L7E179"/>
<evidence type="ECO:0000256" key="8">
    <source>
        <dbReference type="ARBA" id="ARBA00033408"/>
    </source>
</evidence>
<dbReference type="Gene3D" id="3.40.50.300">
    <property type="entry name" value="P-loop containing nucleotide triphosphate hydrolases"/>
    <property type="match status" value="2"/>
</dbReference>
<sequence length="549" mass="58931">MLSHISISNYTIVSALEMEFAPGMTVITGETGAGKSIMLDALGLCLGDRADPKAVRHGCDRADITATFDISNIPAARNWLQSRDLTGGDDCILRRVITTEGRSRAYINGSTCTLQDCAQLGAMLIDIHSQHAHQSLLRKPVQRALLDAYAGQQQLASQVEQLASAWLRAQRELELLAGSRDEHTARAQLLAYQVDELNALALQEGELAELEQEQRTLANAEQILSSAHAALELCEEQESGTRRALQLLAGDVNSGAAIAGARELLDSAAIQLNEARSEIERHIDGVEINPERLADVEQRLEAIYDVARKHRVMPEDVIATHQHLEEELQSLSGSGERIDELAAEMAKLAAEYHTAAGKLGKQRQKAGKKLVAAAQGILATLAMAQCTLEIALRPRDDAAPHPHGREDIEFLISTNPGAAPQPLGKIASGGELSRISLAIQVVTASAGTVPSMVFDEVDVGIGGAVAEVVGRLLRGLAAQAQVLCVTHLPQVAAQGQQHLQVNKTADRKSVHTDLSQLDADGRIDEIARMLGGVKITEQTLAHAREMLEG</sequence>
<dbReference type="PANTHER" id="PTHR11059:SF0">
    <property type="entry name" value="DNA REPAIR PROTEIN RECN"/>
    <property type="match status" value="1"/>
</dbReference>
<evidence type="ECO:0000256" key="10">
    <source>
        <dbReference type="SAM" id="Coils"/>
    </source>
</evidence>
<evidence type="ECO:0000256" key="9">
    <source>
        <dbReference type="PIRNR" id="PIRNR003128"/>
    </source>
</evidence>
<keyword evidence="13" id="KW-1185">Reference proteome</keyword>
<dbReference type="OrthoDB" id="9806954at2"/>
<keyword evidence="7 9" id="KW-0234">DNA repair</keyword>
<dbReference type="PIRSF" id="PIRSF003128">
    <property type="entry name" value="RecN"/>
    <property type="match status" value="1"/>
</dbReference>
<comment type="caution">
    <text evidence="12">The sequence shown here is derived from an EMBL/GenBank/DDBJ whole genome shotgun (WGS) entry which is preliminary data.</text>
</comment>
<dbReference type="Proteomes" id="UP000265509">
    <property type="component" value="Unassembled WGS sequence"/>
</dbReference>
<comment type="similarity">
    <text evidence="2 9">Belongs to the RecN family.</text>
</comment>